<dbReference type="InterPro" id="IPR036779">
    <property type="entry name" value="LysM_dom_sf"/>
</dbReference>
<organism evidence="5 6">
    <name type="scientific">Herminiimonas aquatilis</name>
    <dbReference type="NCBI Taxonomy" id="345342"/>
    <lineage>
        <taxon>Bacteria</taxon>
        <taxon>Pseudomonadati</taxon>
        <taxon>Pseudomonadota</taxon>
        <taxon>Betaproteobacteria</taxon>
        <taxon>Burkholderiales</taxon>
        <taxon>Oxalobacteraceae</taxon>
        <taxon>Herminiimonas</taxon>
    </lineage>
</organism>
<sequence>MPRSDLKVSLKLISATVFLLGTASASHAASDLSLPSSYSSWAKDAALQDNPNLANDPLSEFVVASDVDVWARIRKGFAIPDLVDNQLVINQTVWYSSRPDYIGRTTKRASLYLYHVVEELEKRGMPTELALLPFIESAFNPQAYSTAKAAGMWQFIPSTGRDFNLKQNMFKDERRSVLASTDAALTYLQRLYGMFGDWQLALAAYNWGEGSVQRAIKKAEAAGVGTDFNSLSAYMPAETKNYVPKLQAVKNIIATPDAYGITLLKVDNQPYFVSVAKTRDIDVKLAAQLAELPMEEFKALNPQFNRPVITGSSNTQILLPQSNAEKFKTNLAKWGHALSSWTAHKVTNAREKIEVIAAKFHTTPQVIREVNNIPPKMVLKAGSTILVPRTGETAQKDITQDIADNATMAMAPDVPDSKRINVTVKKNETIKAIANRYKVTIGQIKNWNDLRSEKLASGQKLELHVPVRSASPTRTASKSKSSEVVTRHASRNTKPSKTVAAKSSSSRSSKVVVSAQSTRIAIK</sequence>
<dbReference type="PANTHER" id="PTHR37423:SF2">
    <property type="entry name" value="MEMBRANE-BOUND LYTIC MUREIN TRANSGLYCOSYLASE C"/>
    <property type="match status" value="1"/>
</dbReference>
<feature type="compositionally biased region" description="Polar residues" evidence="2">
    <location>
        <begin position="470"/>
        <end position="484"/>
    </location>
</feature>
<dbReference type="CDD" id="cd00118">
    <property type="entry name" value="LysM"/>
    <property type="match status" value="2"/>
</dbReference>
<dbReference type="RefSeq" id="WP_382232329.1">
    <property type="nucleotide sequence ID" value="NZ_JBHTCC010000001.1"/>
</dbReference>
<dbReference type="SMART" id="SM00257">
    <property type="entry name" value="LysM"/>
    <property type="match status" value="2"/>
</dbReference>
<evidence type="ECO:0000256" key="2">
    <source>
        <dbReference type="SAM" id="MobiDB-lite"/>
    </source>
</evidence>
<dbReference type="PANTHER" id="PTHR37423">
    <property type="entry name" value="SOLUBLE LYTIC MUREIN TRANSGLYCOSYLASE-RELATED"/>
    <property type="match status" value="1"/>
</dbReference>
<evidence type="ECO:0000259" key="4">
    <source>
        <dbReference type="PROSITE" id="PS51782"/>
    </source>
</evidence>
<dbReference type="EMBL" id="JBHTCC010000001">
    <property type="protein sequence ID" value="MFC7297157.1"/>
    <property type="molecule type" value="Genomic_DNA"/>
</dbReference>
<dbReference type="InterPro" id="IPR008258">
    <property type="entry name" value="Transglycosylase_SLT_dom_1"/>
</dbReference>
<dbReference type="InterPro" id="IPR000189">
    <property type="entry name" value="Transglyc_AS"/>
</dbReference>
<feature type="chain" id="PRO_5047186615" evidence="3">
    <location>
        <begin position="29"/>
        <end position="523"/>
    </location>
</feature>
<evidence type="ECO:0000313" key="5">
    <source>
        <dbReference type="EMBL" id="MFC7297157.1"/>
    </source>
</evidence>
<comment type="caution">
    <text evidence="5">The sequence shown here is derived from an EMBL/GenBank/DDBJ whole genome shotgun (WGS) entry which is preliminary data.</text>
</comment>
<dbReference type="Proteomes" id="UP001596379">
    <property type="component" value="Unassembled WGS sequence"/>
</dbReference>
<evidence type="ECO:0000313" key="6">
    <source>
        <dbReference type="Proteomes" id="UP001596379"/>
    </source>
</evidence>
<dbReference type="Pfam" id="PF01464">
    <property type="entry name" value="SLT"/>
    <property type="match status" value="1"/>
</dbReference>
<dbReference type="SUPFAM" id="SSF53955">
    <property type="entry name" value="Lysozyme-like"/>
    <property type="match status" value="1"/>
</dbReference>
<keyword evidence="3" id="KW-0732">Signal</keyword>
<feature type="domain" description="LysM" evidence="4">
    <location>
        <begin position="420"/>
        <end position="463"/>
    </location>
</feature>
<dbReference type="InterPro" id="IPR023346">
    <property type="entry name" value="Lysozyme-like_dom_sf"/>
</dbReference>
<name>A0ABW2J1C6_9BURK</name>
<dbReference type="CDD" id="cd16894">
    <property type="entry name" value="MltD-like"/>
    <property type="match status" value="1"/>
</dbReference>
<dbReference type="InterPro" id="IPR018392">
    <property type="entry name" value="LysM"/>
</dbReference>
<feature type="region of interest" description="Disordered" evidence="2">
    <location>
        <begin position="466"/>
        <end position="523"/>
    </location>
</feature>
<dbReference type="Gene3D" id="3.10.350.10">
    <property type="entry name" value="LysM domain"/>
    <property type="match status" value="2"/>
</dbReference>
<dbReference type="Pfam" id="PF01476">
    <property type="entry name" value="LysM"/>
    <property type="match status" value="2"/>
</dbReference>
<dbReference type="PROSITE" id="PS00922">
    <property type="entry name" value="TRANSGLYCOSYLASE"/>
    <property type="match status" value="1"/>
</dbReference>
<keyword evidence="6" id="KW-1185">Reference proteome</keyword>
<dbReference type="PROSITE" id="PS51782">
    <property type="entry name" value="LYSM"/>
    <property type="match status" value="1"/>
</dbReference>
<evidence type="ECO:0000256" key="3">
    <source>
        <dbReference type="SAM" id="SignalP"/>
    </source>
</evidence>
<feature type="signal peptide" evidence="3">
    <location>
        <begin position="1"/>
        <end position="28"/>
    </location>
</feature>
<accession>A0ABW2J1C6</accession>
<proteinExistence type="inferred from homology"/>
<dbReference type="Gene3D" id="1.10.530.10">
    <property type="match status" value="1"/>
</dbReference>
<protein>
    <submittedName>
        <fullName evidence="5">Transglycosylase SLT domain-containing protein</fullName>
    </submittedName>
</protein>
<gene>
    <name evidence="5" type="ORF">ACFQO0_01760</name>
</gene>
<evidence type="ECO:0000256" key="1">
    <source>
        <dbReference type="ARBA" id="ARBA00007734"/>
    </source>
</evidence>
<reference evidence="6" key="1">
    <citation type="journal article" date="2019" name="Int. J. Syst. Evol. Microbiol.">
        <title>The Global Catalogue of Microorganisms (GCM) 10K type strain sequencing project: providing services to taxonomists for standard genome sequencing and annotation.</title>
        <authorList>
            <consortium name="The Broad Institute Genomics Platform"/>
            <consortium name="The Broad Institute Genome Sequencing Center for Infectious Disease"/>
            <person name="Wu L."/>
            <person name="Ma J."/>
        </authorList>
    </citation>
    <scope>NUCLEOTIDE SEQUENCE [LARGE SCALE GENOMIC DNA]</scope>
    <source>
        <strain evidence="6">CCUG 36956</strain>
    </source>
</reference>
<dbReference type="SUPFAM" id="SSF54106">
    <property type="entry name" value="LysM domain"/>
    <property type="match status" value="1"/>
</dbReference>
<feature type="compositionally biased region" description="Low complexity" evidence="2">
    <location>
        <begin position="496"/>
        <end position="517"/>
    </location>
</feature>
<comment type="similarity">
    <text evidence="1">Belongs to the transglycosylase Slt family.</text>
</comment>